<evidence type="ECO:0000256" key="3">
    <source>
        <dbReference type="ARBA" id="ARBA00022496"/>
    </source>
</evidence>
<comment type="caution">
    <text evidence="9">Lacks conserved residue(s) required for the propagation of feature annotation.</text>
</comment>
<name>A0A151T7T0_CAJCA</name>
<keyword evidence="6 9" id="KW-1133">Transmembrane helix</keyword>
<feature type="transmembrane region" description="Helical" evidence="9">
    <location>
        <begin position="7"/>
        <end position="29"/>
    </location>
</feature>
<dbReference type="Pfam" id="PF01988">
    <property type="entry name" value="VIT1"/>
    <property type="match status" value="1"/>
</dbReference>
<reference evidence="10 11" key="1">
    <citation type="journal article" date="2012" name="Nat. Biotechnol.">
        <title>Draft genome sequence of pigeonpea (Cajanus cajan), an orphan legume crop of resource-poor farmers.</title>
        <authorList>
            <person name="Varshney R.K."/>
            <person name="Chen W."/>
            <person name="Li Y."/>
            <person name="Bharti A.K."/>
            <person name="Saxena R.K."/>
            <person name="Schlueter J.A."/>
            <person name="Donoghue M.T."/>
            <person name="Azam S."/>
            <person name="Fan G."/>
            <person name="Whaley A.M."/>
            <person name="Farmer A.D."/>
            <person name="Sheridan J."/>
            <person name="Iwata A."/>
            <person name="Tuteja R."/>
            <person name="Penmetsa R.V."/>
            <person name="Wu W."/>
            <person name="Upadhyaya H.D."/>
            <person name="Yang S.P."/>
            <person name="Shah T."/>
            <person name="Saxena K.B."/>
            <person name="Michael T."/>
            <person name="McCombie W.R."/>
            <person name="Yang B."/>
            <person name="Zhang G."/>
            <person name="Yang H."/>
            <person name="Wang J."/>
            <person name="Spillane C."/>
            <person name="Cook D.R."/>
            <person name="May G.D."/>
            <person name="Xu X."/>
            <person name="Jackson S.A."/>
        </authorList>
    </citation>
    <scope>NUCLEOTIDE SEQUENCE [LARGE SCALE GENOMIC DNA]</scope>
    <source>
        <strain evidence="11">cv. Asha</strain>
    </source>
</reference>
<organism evidence="10 11">
    <name type="scientific">Cajanus cajan</name>
    <name type="common">Pigeon pea</name>
    <name type="synonym">Cajanus indicus</name>
    <dbReference type="NCBI Taxonomy" id="3821"/>
    <lineage>
        <taxon>Eukaryota</taxon>
        <taxon>Viridiplantae</taxon>
        <taxon>Streptophyta</taxon>
        <taxon>Embryophyta</taxon>
        <taxon>Tracheophyta</taxon>
        <taxon>Spermatophyta</taxon>
        <taxon>Magnoliopsida</taxon>
        <taxon>eudicotyledons</taxon>
        <taxon>Gunneridae</taxon>
        <taxon>Pentapetalae</taxon>
        <taxon>rosids</taxon>
        <taxon>fabids</taxon>
        <taxon>Fabales</taxon>
        <taxon>Fabaceae</taxon>
        <taxon>Papilionoideae</taxon>
        <taxon>50 kb inversion clade</taxon>
        <taxon>NPAAA clade</taxon>
        <taxon>indigoferoid/millettioid clade</taxon>
        <taxon>Phaseoleae</taxon>
        <taxon>Cajanus</taxon>
    </lineage>
</organism>
<dbReference type="GO" id="GO:0140315">
    <property type="term" value="F:iron ion sequestering activity"/>
    <property type="evidence" value="ECO:0007669"/>
    <property type="project" value="UniProtKB-UniRule"/>
</dbReference>
<keyword evidence="9" id="KW-0406">Ion transport</keyword>
<keyword evidence="11" id="KW-1185">Reference proteome</keyword>
<sequence length="174" mass="19234">KIQWPRAAVLGANDGLISVASMMMGVGVVKENITFTAMLLAGFAGLNVGACSMAIGEFVSVYAQYEIEMSQIKRDKDKNNGIVVEEAQREKLPNPFEAAVASALAFSVGVAVPLLATAFIKNHNMLLWLVWHCWYLEQCLEKLVSPNPVLDGYGHNIWPHQDIRLCRMRCITLL</sequence>
<dbReference type="GO" id="GO:0005384">
    <property type="term" value="F:manganese ion transmembrane transporter activity"/>
    <property type="evidence" value="ECO:0007669"/>
    <property type="project" value="InterPro"/>
</dbReference>
<keyword evidence="4 9" id="KW-0926">Vacuole</keyword>
<comment type="function">
    <text evidence="9">Vacuolar Fe(2+) uptake transporter.</text>
</comment>
<dbReference type="STRING" id="3821.A0A151T7T0"/>
<dbReference type="Gramene" id="C.cajan_17165.t">
    <property type="protein sequence ID" value="C.cajan_17165.t.cds1"/>
    <property type="gene ID" value="C.cajan_17165"/>
</dbReference>
<evidence type="ECO:0000256" key="6">
    <source>
        <dbReference type="ARBA" id="ARBA00022989"/>
    </source>
</evidence>
<keyword evidence="5 9" id="KW-0812">Transmembrane</keyword>
<keyword evidence="7 9" id="KW-0472">Membrane</keyword>
<keyword evidence="9" id="KW-0813">Transport</keyword>
<gene>
    <name evidence="10" type="ORF">KK1_017673</name>
</gene>
<dbReference type="GO" id="GO:0005774">
    <property type="term" value="C:vacuolar membrane"/>
    <property type="evidence" value="ECO:0007669"/>
    <property type="project" value="UniProtKB-SubCell"/>
</dbReference>
<keyword evidence="3" id="KW-0410">Iron transport</keyword>
<dbReference type="InterPro" id="IPR008217">
    <property type="entry name" value="Ccc1_fam"/>
</dbReference>
<evidence type="ECO:0000256" key="1">
    <source>
        <dbReference type="ARBA" id="ARBA00004128"/>
    </source>
</evidence>
<accession>A0A151T7T0</accession>
<dbReference type="OMA" id="YEIEMSQ"/>
<dbReference type="GO" id="GO:0005381">
    <property type="term" value="F:iron ion transmembrane transporter activity"/>
    <property type="evidence" value="ECO:0007669"/>
    <property type="project" value="UniProtKB-UniRule"/>
</dbReference>
<feature type="non-terminal residue" evidence="10">
    <location>
        <position position="1"/>
    </location>
</feature>
<evidence type="ECO:0000313" key="10">
    <source>
        <dbReference type="EMBL" id="KYP63109.1"/>
    </source>
</evidence>
<dbReference type="GO" id="GO:0030026">
    <property type="term" value="P:intracellular manganese ion homeostasis"/>
    <property type="evidence" value="ECO:0007669"/>
    <property type="project" value="InterPro"/>
</dbReference>
<evidence type="ECO:0000256" key="8">
    <source>
        <dbReference type="ARBA" id="ARBA00044464"/>
    </source>
</evidence>
<comment type="subcellular location">
    <subcellularLocation>
        <location evidence="1 9">Vacuole membrane</location>
        <topology evidence="1 9">Multi-pass membrane protein</topology>
    </subcellularLocation>
</comment>
<comment type="similarity">
    <text evidence="2 9">Belongs to the CCC1 family.</text>
</comment>
<dbReference type="AlphaFoldDB" id="A0A151T7T0"/>
<evidence type="ECO:0000256" key="4">
    <source>
        <dbReference type="ARBA" id="ARBA00022554"/>
    </source>
</evidence>
<evidence type="ECO:0000256" key="2">
    <source>
        <dbReference type="ARBA" id="ARBA00007049"/>
    </source>
</evidence>
<dbReference type="EMBL" id="CM003610">
    <property type="protein sequence ID" value="KYP63109.1"/>
    <property type="molecule type" value="Genomic_DNA"/>
</dbReference>
<feature type="transmembrane region" description="Helical" evidence="9">
    <location>
        <begin position="98"/>
        <end position="120"/>
    </location>
</feature>
<feature type="transmembrane region" description="Helical" evidence="9">
    <location>
        <begin position="35"/>
        <end position="63"/>
    </location>
</feature>
<comment type="catalytic activity">
    <reaction evidence="8">
        <text>Fe(2+)(in) = Fe(2+)(out)</text>
        <dbReference type="Rhea" id="RHEA:28486"/>
        <dbReference type="ChEBI" id="CHEBI:29033"/>
    </reaction>
    <physiologicalReaction direction="left-to-right" evidence="8">
        <dbReference type="Rhea" id="RHEA:28487"/>
    </physiologicalReaction>
</comment>
<evidence type="ECO:0000256" key="7">
    <source>
        <dbReference type="ARBA" id="ARBA00023136"/>
    </source>
</evidence>
<proteinExistence type="inferred from homology"/>
<evidence type="ECO:0000313" key="11">
    <source>
        <dbReference type="Proteomes" id="UP000075243"/>
    </source>
</evidence>
<keyword evidence="3" id="KW-0408">Iron</keyword>
<dbReference type="PANTHER" id="PTHR31851">
    <property type="entry name" value="FE(2+)/MN(2+) TRANSPORTER PCL1"/>
    <property type="match status" value="1"/>
</dbReference>
<dbReference type="Proteomes" id="UP000075243">
    <property type="component" value="Chromosome 8"/>
</dbReference>
<protein>
    <recommendedName>
        <fullName evidence="9">Vacuolar iron transporter</fullName>
    </recommendedName>
</protein>
<evidence type="ECO:0000256" key="9">
    <source>
        <dbReference type="RuleBase" id="RU369115"/>
    </source>
</evidence>
<evidence type="ECO:0000256" key="5">
    <source>
        <dbReference type="ARBA" id="ARBA00022692"/>
    </source>
</evidence>